<feature type="transmembrane region" description="Helical" evidence="5">
    <location>
        <begin position="72"/>
        <end position="89"/>
    </location>
</feature>
<dbReference type="OrthoDB" id="7960583at2"/>
<dbReference type="InterPro" id="IPR016944">
    <property type="entry name" value="UCP030066"/>
</dbReference>
<keyword evidence="2 5" id="KW-0812">Transmembrane</keyword>
<keyword evidence="7" id="KW-1185">Reference proteome</keyword>
<dbReference type="PIRSF" id="PIRSF030066">
    <property type="entry name" value="UCP030066"/>
    <property type="match status" value="1"/>
</dbReference>
<dbReference type="AlphaFoldDB" id="A0A4Z0QAP9"/>
<protein>
    <submittedName>
        <fullName evidence="6">DoxX family protein</fullName>
    </submittedName>
</protein>
<dbReference type="RefSeq" id="WP_135396369.1">
    <property type="nucleotide sequence ID" value="NZ_SRMB01000003.1"/>
</dbReference>
<proteinExistence type="predicted"/>
<name>A0A4Z0QAP9_9BACT</name>
<evidence type="ECO:0000313" key="7">
    <source>
        <dbReference type="Proteomes" id="UP000298471"/>
    </source>
</evidence>
<evidence type="ECO:0000256" key="3">
    <source>
        <dbReference type="ARBA" id="ARBA00022989"/>
    </source>
</evidence>
<evidence type="ECO:0000313" key="6">
    <source>
        <dbReference type="EMBL" id="TGE26459.1"/>
    </source>
</evidence>
<evidence type="ECO:0000256" key="1">
    <source>
        <dbReference type="ARBA" id="ARBA00004141"/>
    </source>
</evidence>
<evidence type="ECO:0000256" key="4">
    <source>
        <dbReference type="ARBA" id="ARBA00023136"/>
    </source>
</evidence>
<comment type="subcellular location">
    <subcellularLocation>
        <location evidence="1">Membrane</location>
        <topology evidence="1">Multi-pass membrane protein</topology>
    </subcellularLocation>
</comment>
<feature type="transmembrane region" description="Helical" evidence="5">
    <location>
        <begin position="95"/>
        <end position="112"/>
    </location>
</feature>
<comment type="caution">
    <text evidence="6">The sequence shown here is derived from an EMBL/GenBank/DDBJ whole genome shotgun (WGS) entry which is preliminary data.</text>
</comment>
<keyword evidence="4 5" id="KW-0472">Membrane</keyword>
<accession>A0A4Z0QAP9</accession>
<feature type="transmembrane region" description="Helical" evidence="5">
    <location>
        <begin position="7"/>
        <end position="25"/>
    </location>
</feature>
<dbReference type="Pfam" id="PF13564">
    <property type="entry name" value="DoxX_2"/>
    <property type="match status" value="1"/>
</dbReference>
<reference evidence="6 7" key="1">
    <citation type="submission" date="2019-04" db="EMBL/GenBank/DDBJ databases">
        <authorList>
            <person name="Feng G."/>
            <person name="Zhang J."/>
            <person name="Zhu H."/>
        </authorList>
    </citation>
    <scope>NUCLEOTIDE SEQUENCE [LARGE SCALE GENOMIC DNA]</scope>
    <source>
        <strain evidence="6 7">9PBR-1</strain>
    </source>
</reference>
<feature type="transmembrane region" description="Helical" evidence="5">
    <location>
        <begin position="45"/>
        <end position="65"/>
    </location>
</feature>
<evidence type="ECO:0000256" key="2">
    <source>
        <dbReference type="ARBA" id="ARBA00022692"/>
    </source>
</evidence>
<gene>
    <name evidence="6" type="ORF">E5K02_16840</name>
</gene>
<dbReference type="GO" id="GO:0016020">
    <property type="term" value="C:membrane"/>
    <property type="evidence" value="ECO:0007669"/>
    <property type="project" value="UniProtKB-SubCell"/>
</dbReference>
<organism evidence="6 7">
    <name type="scientific">Hymenobacter metallicola</name>
    <dbReference type="NCBI Taxonomy" id="2563114"/>
    <lineage>
        <taxon>Bacteria</taxon>
        <taxon>Pseudomonadati</taxon>
        <taxon>Bacteroidota</taxon>
        <taxon>Cytophagia</taxon>
        <taxon>Cytophagales</taxon>
        <taxon>Hymenobacteraceae</taxon>
        <taxon>Hymenobacter</taxon>
    </lineage>
</organism>
<dbReference type="InterPro" id="IPR032808">
    <property type="entry name" value="DoxX"/>
</dbReference>
<keyword evidence="3 5" id="KW-1133">Transmembrane helix</keyword>
<dbReference type="EMBL" id="SRMB01000003">
    <property type="protein sequence ID" value="TGE26459.1"/>
    <property type="molecule type" value="Genomic_DNA"/>
</dbReference>
<sequence length="132" mass="14322">MKTTNILYWVSTGFLCAMMLMSGIINVLSTPEAVEGLKHLGYPAYLLPFLGVAKLLGVLALLVPGFPRLREWAYAGFVFDLLGAMYSGLSVGDPLSQWLPVTVGFLIIAVSYRTNRRRAQASPTPTAELSVA</sequence>
<dbReference type="Proteomes" id="UP000298471">
    <property type="component" value="Unassembled WGS sequence"/>
</dbReference>
<evidence type="ECO:0000256" key="5">
    <source>
        <dbReference type="SAM" id="Phobius"/>
    </source>
</evidence>